<dbReference type="RefSeq" id="WP_136357906.1">
    <property type="nucleotide sequence ID" value="NZ_SSNY01000007.1"/>
</dbReference>
<dbReference type="Gene3D" id="3.90.1010.10">
    <property type="match status" value="1"/>
</dbReference>
<dbReference type="SUPFAM" id="SSF82649">
    <property type="entry name" value="SufE/NifU"/>
    <property type="match status" value="1"/>
</dbReference>
<dbReference type="PANTHER" id="PTHR43597">
    <property type="entry name" value="SULFUR ACCEPTOR PROTEIN CSDE"/>
    <property type="match status" value="1"/>
</dbReference>
<accession>A0ABY2Q5Q3</accession>
<comment type="caution">
    <text evidence="3">The sequence shown here is derived from an EMBL/GenBank/DDBJ whole genome shotgun (WGS) entry which is preliminary data.</text>
</comment>
<dbReference type="Pfam" id="PF02657">
    <property type="entry name" value="SufE"/>
    <property type="match status" value="1"/>
</dbReference>
<organism evidence="3 4">
    <name type="scientific">Ollibium composti</name>
    <dbReference type="NCBI Taxonomy" id="2675109"/>
    <lineage>
        <taxon>Bacteria</taxon>
        <taxon>Pseudomonadati</taxon>
        <taxon>Pseudomonadota</taxon>
        <taxon>Alphaproteobacteria</taxon>
        <taxon>Hyphomicrobiales</taxon>
        <taxon>Phyllobacteriaceae</taxon>
        <taxon>Ollibium</taxon>
    </lineage>
</organism>
<evidence type="ECO:0000313" key="4">
    <source>
        <dbReference type="Proteomes" id="UP000306441"/>
    </source>
</evidence>
<feature type="domain" description="Fe-S metabolism associated" evidence="2">
    <location>
        <begin position="10"/>
        <end position="132"/>
    </location>
</feature>
<name>A0ABY2Q5Q3_9HYPH</name>
<protein>
    <submittedName>
        <fullName evidence="3">SufE family protein</fullName>
    </submittedName>
</protein>
<proteinExistence type="inferred from homology"/>
<gene>
    <name evidence="3" type="ORF">E6C48_13175</name>
</gene>
<evidence type="ECO:0000256" key="1">
    <source>
        <dbReference type="ARBA" id="ARBA00010282"/>
    </source>
</evidence>
<sequence length="142" mass="15563">MAITIQTIHDDFSLLDAWEDRYRYVIELGEALPSFPEAERTPANKVPGCVSQVWLTTETGSGDNPPLTFQGDSDAHIVRGLVAIMLALFSGRKASEILSTDAEATLKALGLDEHLSPQRANGLRSMVKRIRRDAEAALRQTA</sequence>
<evidence type="ECO:0000259" key="2">
    <source>
        <dbReference type="Pfam" id="PF02657"/>
    </source>
</evidence>
<dbReference type="EMBL" id="SSNY01000007">
    <property type="protein sequence ID" value="THF56654.1"/>
    <property type="molecule type" value="Genomic_DNA"/>
</dbReference>
<keyword evidence="4" id="KW-1185">Reference proteome</keyword>
<dbReference type="Proteomes" id="UP000306441">
    <property type="component" value="Unassembled WGS sequence"/>
</dbReference>
<dbReference type="PANTHER" id="PTHR43597:SF5">
    <property type="entry name" value="SUFE-LIKE PROTEIN 2, CHLOROPLASTIC"/>
    <property type="match status" value="1"/>
</dbReference>
<comment type="similarity">
    <text evidence="1">Belongs to the SufE family.</text>
</comment>
<reference evidence="3 4" key="1">
    <citation type="submission" date="2019-04" db="EMBL/GenBank/DDBJ databases">
        <title>Mesorhizobium composti sp. nov., isolated from compost.</title>
        <authorList>
            <person name="Lin S.-Y."/>
            <person name="Hameed A."/>
            <person name="Hsieh Y.-T."/>
            <person name="Young C.-C."/>
        </authorList>
    </citation>
    <scope>NUCLEOTIDE SEQUENCE [LARGE SCALE GENOMIC DNA]</scope>
    <source>
        <strain evidence="3 4">CC-YTH430</strain>
    </source>
</reference>
<evidence type="ECO:0000313" key="3">
    <source>
        <dbReference type="EMBL" id="THF56654.1"/>
    </source>
</evidence>
<dbReference type="InterPro" id="IPR003808">
    <property type="entry name" value="Fe-S_metab-assoc_dom"/>
</dbReference>